<evidence type="ECO:0000259" key="2">
    <source>
        <dbReference type="Pfam" id="PF24476"/>
    </source>
</evidence>
<dbReference type="EMBL" id="MU839837">
    <property type="protein sequence ID" value="KAK1753553.1"/>
    <property type="molecule type" value="Genomic_DNA"/>
</dbReference>
<comment type="caution">
    <text evidence="3">The sequence shown here is derived from an EMBL/GenBank/DDBJ whole genome shotgun (WGS) entry which is preliminary data.</text>
</comment>
<feature type="region of interest" description="Disordered" evidence="1">
    <location>
        <begin position="341"/>
        <end position="370"/>
    </location>
</feature>
<accession>A0AAJ0F7P6</accession>
<evidence type="ECO:0000256" key="1">
    <source>
        <dbReference type="SAM" id="MobiDB-lite"/>
    </source>
</evidence>
<feature type="region of interest" description="Disordered" evidence="1">
    <location>
        <begin position="530"/>
        <end position="556"/>
    </location>
</feature>
<evidence type="ECO:0000313" key="4">
    <source>
        <dbReference type="Proteomes" id="UP001239445"/>
    </source>
</evidence>
<feature type="compositionally biased region" description="Low complexity" evidence="1">
    <location>
        <begin position="348"/>
        <end position="359"/>
    </location>
</feature>
<sequence length="682" mass="76810">MSGAEFIIGTVLASIPITLEIYDRSGRVFEIFSIFQQYPREVVIFKTKLDVQRTIFRNNAINLLTTITGNGRVVREVVKQPSSDAARQTLVVSPDFAHHADALDDSFEACRQTVEHIRSCLQLLCFQFDEFQADAKEKQDLMSARDWVKHTRTRFKLGLQKPKISKAIEELRELNRDFVLITEQITRLVQETPNTRRDIPWGRQVSNLNLLQKYHRIRHASTSLYSTLQVQWVCASHRAHLFEVRVLDCEGEGEGKGKEKARTSVARCITCELTITHDGSSHASNGPLRLEIEQSYDSSEEDGTAVRHAKAPSELHRLAAVLDTSASRQKLSGVRRWITGFRKDRQGGRQQPTQQHQQQVRPKGEEPSSALPLVSRSLAGFQDNITFGSNRPPDPPLVEDLCKYLCTAPPSRVLLKSIPAPHAQWFTIPSNPQEAEQPQTAAPITSRSLSDMIRWIAEDPIIRALPRPLLIDLAGNVAEGIMQFYSTPWLASSDLRQNVRYLQPPPRRSQPSSELKGPYFIARMESGGNLAPRATVKSGSSSHTRRNSSDLARPSSTSFAEARNELLFSFGVLLLEIGYGQPWGELKDQIPRATTASHHDVRTAGKEQFGSDYRAAERLAQLLINRTGISYSKVVKKCLACDFGLGEANLDNEDLQRRFLEDVVFALKQLRDDLREMELDEV</sequence>
<reference evidence="3" key="1">
    <citation type="submission" date="2023-06" db="EMBL/GenBank/DDBJ databases">
        <title>Genome-scale phylogeny and comparative genomics of the fungal order Sordariales.</title>
        <authorList>
            <consortium name="Lawrence Berkeley National Laboratory"/>
            <person name="Hensen N."/>
            <person name="Bonometti L."/>
            <person name="Westerberg I."/>
            <person name="Brannstrom I.O."/>
            <person name="Guillou S."/>
            <person name="Cros-Aarteil S."/>
            <person name="Calhoun S."/>
            <person name="Haridas S."/>
            <person name="Kuo A."/>
            <person name="Mondo S."/>
            <person name="Pangilinan J."/>
            <person name="Riley R."/>
            <person name="Labutti K."/>
            <person name="Andreopoulos B."/>
            <person name="Lipzen A."/>
            <person name="Chen C."/>
            <person name="Yanf M."/>
            <person name="Daum C."/>
            <person name="Ng V."/>
            <person name="Clum A."/>
            <person name="Steindorff A."/>
            <person name="Ohm R."/>
            <person name="Martin F."/>
            <person name="Silar P."/>
            <person name="Natvig D."/>
            <person name="Lalanne C."/>
            <person name="Gautier V."/>
            <person name="Ament-Velasquez S.L."/>
            <person name="Kruys A."/>
            <person name="Hutchinson M.I."/>
            <person name="Powell A.J."/>
            <person name="Barry K."/>
            <person name="Miller A.N."/>
            <person name="Grigoriev I.V."/>
            <person name="Debuchy R."/>
            <person name="Gladieux P."/>
            <person name="Thoren M.H."/>
            <person name="Johannesson H."/>
        </authorList>
    </citation>
    <scope>NUCLEOTIDE SEQUENCE</scope>
    <source>
        <strain evidence="3">PSN4</strain>
    </source>
</reference>
<dbReference type="PANTHER" id="PTHR35186">
    <property type="entry name" value="ANK_REP_REGION DOMAIN-CONTAINING PROTEIN"/>
    <property type="match status" value="1"/>
</dbReference>
<protein>
    <recommendedName>
        <fullName evidence="2">DUF7580 domain-containing protein</fullName>
    </recommendedName>
</protein>
<dbReference type="InterPro" id="IPR056002">
    <property type="entry name" value="DUF7580"/>
</dbReference>
<feature type="domain" description="DUF7580" evidence="2">
    <location>
        <begin position="397"/>
        <end position="662"/>
    </location>
</feature>
<proteinExistence type="predicted"/>
<dbReference type="PANTHER" id="PTHR35186:SF4">
    <property type="entry name" value="PRION-INHIBITION AND PROPAGATION HELO DOMAIN-CONTAINING PROTEIN"/>
    <property type="match status" value="1"/>
</dbReference>
<dbReference type="Proteomes" id="UP001239445">
    <property type="component" value="Unassembled WGS sequence"/>
</dbReference>
<evidence type="ECO:0000313" key="3">
    <source>
        <dbReference type="EMBL" id="KAK1753553.1"/>
    </source>
</evidence>
<name>A0AAJ0F7P6_9PEZI</name>
<organism evidence="3 4">
    <name type="scientific">Echria macrotheca</name>
    <dbReference type="NCBI Taxonomy" id="438768"/>
    <lineage>
        <taxon>Eukaryota</taxon>
        <taxon>Fungi</taxon>
        <taxon>Dikarya</taxon>
        <taxon>Ascomycota</taxon>
        <taxon>Pezizomycotina</taxon>
        <taxon>Sordariomycetes</taxon>
        <taxon>Sordariomycetidae</taxon>
        <taxon>Sordariales</taxon>
        <taxon>Schizotheciaceae</taxon>
        <taxon>Echria</taxon>
    </lineage>
</organism>
<gene>
    <name evidence="3" type="ORF">QBC47DRAFT_424105</name>
</gene>
<dbReference type="AlphaFoldDB" id="A0AAJ0F7P6"/>
<dbReference type="Pfam" id="PF24476">
    <property type="entry name" value="DUF7580"/>
    <property type="match status" value="1"/>
</dbReference>
<keyword evidence="4" id="KW-1185">Reference proteome</keyword>